<organism evidence="7 8">
    <name type="scientific">Camellia sinensis var. sinensis</name>
    <name type="common">China tea</name>
    <dbReference type="NCBI Taxonomy" id="542762"/>
    <lineage>
        <taxon>Eukaryota</taxon>
        <taxon>Viridiplantae</taxon>
        <taxon>Streptophyta</taxon>
        <taxon>Embryophyta</taxon>
        <taxon>Tracheophyta</taxon>
        <taxon>Spermatophyta</taxon>
        <taxon>Magnoliopsida</taxon>
        <taxon>eudicotyledons</taxon>
        <taxon>Gunneridae</taxon>
        <taxon>Pentapetalae</taxon>
        <taxon>asterids</taxon>
        <taxon>Ericales</taxon>
        <taxon>Theaceae</taxon>
        <taxon>Camellia</taxon>
    </lineage>
</organism>
<evidence type="ECO:0000256" key="6">
    <source>
        <dbReference type="SAM" id="Phobius"/>
    </source>
</evidence>
<comment type="similarity">
    <text evidence="2">Belongs to the TMEM19 family.</text>
</comment>
<dbReference type="InterPro" id="IPR002794">
    <property type="entry name" value="DUF92_TMEM19"/>
</dbReference>
<dbReference type="Proteomes" id="UP000306102">
    <property type="component" value="Unassembled WGS sequence"/>
</dbReference>
<feature type="transmembrane region" description="Helical" evidence="6">
    <location>
        <begin position="202"/>
        <end position="224"/>
    </location>
</feature>
<keyword evidence="4 6" id="KW-1133">Transmembrane helix</keyword>
<feature type="transmembrane region" description="Helical" evidence="6">
    <location>
        <begin position="96"/>
        <end position="121"/>
    </location>
</feature>
<gene>
    <name evidence="7" type="ORF">TEA_018538</name>
</gene>
<comment type="subcellular location">
    <subcellularLocation>
        <location evidence="1">Membrane</location>
        <topology evidence="1">Multi-pass membrane protein</topology>
    </subcellularLocation>
</comment>
<evidence type="ECO:0000256" key="3">
    <source>
        <dbReference type="ARBA" id="ARBA00022692"/>
    </source>
</evidence>
<dbReference type="PANTHER" id="PTHR13353:SF5">
    <property type="entry name" value="TRANSMEMBRANE PROTEIN 19"/>
    <property type="match status" value="1"/>
</dbReference>
<name>A0A4S4EYI1_CAMSN</name>
<dbReference type="Pfam" id="PF01940">
    <property type="entry name" value="DUF92"/>
    <property type="match status" value="1"/>
</dbReference>
<sequence length="363" mass="38527">MASFPTVMILSPPPQSLPFLLQSQHQQQPSNLSSLHNPQTLTIFTHNPFPRAPKMAVPAIRAQAITNPTGLGLVQKAIQSFQSSPPTWQSAILSNLVIFVVGSPILLSGLSLPGIGASFLLGTLTWRAFGPSGFLLVASYFVIGTAATKLKMAQKEAQGVAEKKKGRRGPESVIGSSAAGCVCAFLSIFAVGGIAFSRIWELGFVASFCNFLFHKYFAVGGIAFSRIWELGFVASFCTKLSDTVSSEVGKAYGKTTYLVTTFKTVPRGTEGAVSAEGTLAGLLASILLSSVGCLMGEIYVPEAMICVVASQIANLGESLIGAALQEKEGFQWLNNDVVNVINISMGSVLAILIQLIVLQNWYT</sequence>
<feature type="transmembrane region" description="Helical" evidence="6">
    <location>
        <begin position="337"/>
        <end position="357"/>
    </location>
</feature>
<feature type="transmembrane region" description="Helical" evidence="6">
    <location>
        <begin position="133"/>
        <end position="152"/>
    </location>
</feature>
<evidence type="ECO:0000256" key="2">
    <source>
        <dbReference type="ARBA" id="ARBA00009012"/>
    </source>
</evidence>
<evidence type="ECO:0000313" key="8">
    <source>
        <dbReference type="Proteomes" id="UP000306102"/>
    </source>
</evidence>
<dbReference type="PANTHER" id="PTHR13353">
    <property type="entry name" value="TRANSMEMBRANE PROTEIN 19"/>
    <property type="match status" value="1"/>
</dbReference>
<dbReference type="EMBL" id="SDRB02001349">
    <property type="protein sequence ID" value="THG21526.1"/>
    <property type="molecule type" value="Genomic_DNA"/>
</dbReference>
<protein>
    <submittedName>
        <fullName evidence="7">Uncharacterized protein</fullName>
    </submittedName>
</protein>
<feature type="transmembrane region" description="Helical" evidence="6">
    <location>
        <begin position="173"/>
        <end position="196"/>
    </location>
</feature>
<keyword evidence="8" id="KW-1185">Reference proteome</keyword>
<evidence type="ECO:0000256" key="5">
    <source>
        <dbReference type="ARBA" id="ARBA00023136"/>
    </source>
</evidence>
<keyword evidence="3 6" id="KW-0812">Transmembrane</keyword>
<proteinExistence type="inferred from homology"/>
<evidence type="ECO:0000313" key="7">
    <source>
        <dbReference type="EMBL" id="THG21526.1"/>
    </source>
</evidence>
<accession>A0A4S4EYI1</accession>
<dbReference type="GO" id="GO:0009706">
    <property type="term" value="C:chloroplast inner membrane"/>
    <property type="evidence" value="ECO:0007669"/>
    <property type="project" value="TreeGrafter"/>
</dbReference>
<keyword evidence="5 6" id="KW-0472">Membrane</keyword>
<dbReference type="AlphaFoldDB" id="A0A4S4EYI1"/>
<evidence type="ECO:0000256" key="4">
    <source>
        <dbReference type="ARBA" id="ARBA00022989"/>
    </source>
</evidence>
<comment type="caution">
    <text evidence="7">The sequence shown here is derived from an EMBL/GenBank/DDBJ whole genome shotgun (WGS) entry which is preliminary data.</text>
</comment>
<evidence type="ECO:0000256" key="1">
    <source>
        <dbReference type="ARBA" id="ARBA00004141"/>
    </source>
</evidence>
<dbReference type="STRING" id="542762.A0A4S4EYI1"/>
<reference evidence="7 8" key="1">
    <citation type="journal article" date="2018" name="Proc. Natl. Acad. Sci. U.S.A.">
        <title>Draft genome sequence of Camellia sinensis var. sinensis provides insights into the evolution of the tea genome and tea quality.</title>
        <authorList>
            <person name="Wei C."/>
            <person name="Yang H."/>
            <person name="Wang S."/>
            <person name="Zhao J."/>
            <person name="Liu C."/>
            <person name="Gao L."/>
            <person name="Xia E."/>
            <person name="Lu Y."/>
            <person name="Tai Y."/>
            <person name="She G."/>
            <person name="Sun J."/>
            <person name="Cao H."/>
            <person name="Tong W."/>
            <person name="Gao Q."/>
            <person name="Li Y."/>
            <person name="Deng W."/>
            <person name="Jiang X."/>
            <person name="Wang W."/>
            <person name="Chen Q."/>
            <person name="Zhang S."/>
            <person name="Li H."/>
            <person name="Wu J."/>
            <person name="Wang P."/>
            <person name="Li P."/>
            <person name="Shi C."/>
            <person name="Zheng F."/>
            <person name="Jian J."/>
            <person name="Huang B."/>
            <person name="Shan D."/>
            <person name="Shi M."/>
            <person name="Fang C."/>
            <person name="Yue Y."/>
            <person name="Li F."/>
            <person name="Li D."/>
            <person name="Wei S."/>
            <person name="Han B."/>
            <person name="Jiang C."/>
            <person name="Yin Y."/>
            <person name="Xia T."/>
            <person name="Zhang Z."/>
            <person name="Bennetzen J.L."/>
            <person name="Zhao S."/>
            <person name="Wan X."/>
        </authorList>
    </citation>
    <scope>NUCLEOTIDE SEQUENCE [LARGE SCALE GENOMIC DNA]</scope>
    <source>
        <strain evidence="8">cv. Shuchazao</strain>
        <tissue evidence="7">Leaf</tissue>
    </source>
</reference>